<feature type="domain" description="ABC1 atypical kinase-like" evidence="3">
    <location>
        <begin position="100"/>
        <end position="337"/>
    </location>
</feature>
<dbReference type="InterPro" id="IPR050154">
    <property type="entry name" value="UbiB_kinase"/>
</dbReference>
<accession>A0AAJ5WXT1</accession>
<name>A0AAJ5WXT1_9CAUL</name>
<gene>
    <name evidence="4" type="ORF">P0Y50_01465</name>
</gene>
<comment type="similarity">
    <text evidence="1">Belongs to the protein kinase superfamily. ADCK protein kinase family.</text>
</comment>
<dbReference type="InterPro" id="IPR011009">
    <property type="entry name" value="Kinase-like_dom_sf"/>
</dbReference>
<organism evidence="4 5">
    <name type="scientific">Candidatus Brevundimonas colombiensis</name>
    <dbReference type="NCBI Taxonomy" id="3121376"/>
    <lineage>
        <taxon>Bacteria</taxon>
        <taxon>Pseudomonadati</taxon>
        <taxon>Pseudomonadota</taxon>
        <taxon>Alphaproteobacteria</taxon>
        <taxon>Caulobacterales</taxon>
        <taxon>Caulobacteraceae</taxon>
        <taxon>Brevundimonas</taxon>
    </lineage>
</organism>
<dbReference type="SUPFAM" id="SSF56112">
    <property type="entry name" value="Protein kinase-like (PK-like)"/>
    <property type="match status" value="1"/>
</dbReference>
<dbReference type="InterPro" id="IPR004147">
    <property type="entry name" value="ABC1_dom"/>
</dbReference>
<dbReference type="PANTHER" id="PTHR10566">
    <property type="entry name" value="CHAPERONE-ACTIVITY OF BC1 COMPLEX CABC1 -RELATED"/>
    <property type="match status" value="1"/>
</dbReference>
<evidence type="ECO:0000256" key="1">
    <source>
        <dbReference type="ARBA" id="ARBA00009670"/>
    </source>
</evidence>
<keyword evidence="2" id="KW-0472">Membrane</keyword>
<evidence type="ECO:0000259" key="3">
    <source>
        <dbReference type="Pfam" id="PF03109"/>
    </source>
</evidence>
<evidence type="ECO:0000313" key="5">
    <source>
        <dbReference type="Proteomes" id="UP001213664"/>
    </source>
</evidence>
<dbReference type="Pfam" id="PF03109">
    <property type="entry name" value="ABC1"/>
    <property type="match status" value="1"/>
</dbReference>
<sequence length="514" mass="55210">MFTTLAVAARDRKRLTEISGIAARFGLGAVLARLELGAGLGSGAADDAGGEPLSRRTRLALEALGPTFIKLGQILSTRSDLLAPDWIEEFERLQSGGATLDFDVLRPDVEAALGGPPEQVFGRFDVTPLAAASIAQVHRAALLDGTEVVLKIRRPGVRPRVEADLRLIAELARKAEQASAEIARYRPRALVAQLSEAMLDELDFTIEGRNTDRFAADFARNRHVVIPTIHWDYTTDRVLVQDYLDGVAPIDAERLRAGGVDPHQLARIGADAVLDMVLVNGRFHADPHPGNLRGMEGDRVGLLDFGMVGTVTPRRRAELIGFVQALAGGDAQRMAEVLADWTEGSDVPSRSLTAGAERLIARHGQGQVDLPAIVADLMALMRQERVSAPPDLMLILKALVTIEGVLSRVDPEFDLVQAMSGAWKRVVFAPRSLGMMQNQLIGALLDLSASGGDLPRIIRAVSRRLLEDPGRQAEAVDRQTAEAVAKTGRWIGVSILGAGGMIALAVIAGAWLGR</sequence>
<evidence type="ECO:0000313" key="4">
    <source>
        <dbReference type="EMBL" id="WEK40301.1"/>
    </source>
</evidence>
<protein>
    <submittedName>
        <fullName evidence="4">AarF/UbiB family protein</fullName>
    </submittedName>
</protein>
<dbReference type="Proteomes" id="UP001213664">
    <property type="component" value="Chromosome"/>
</dbReference>
<dbReference type="AlphaFoldDB" id="A0AAJ5WXT1"/>
<keyword evidence="2" id="KW-1133">Transmembrane helix</keyword>
<keyword evidence="2" id="KW-0812">Transmembrane</keyword>
<feature type="transmembrane region" description="Helical" evidence="2">
    <location>
        <begin position="490"/>
        <end position="512"/>
    </location>
</feature>
<proteinExistence type="inferred from homology"/>
<dbReference type="PANTHER" id="PTHR10566:SF113">
    <property type="entry name" value="PROTEIN ACTIVITY OF BC1 COMPLEX KINASE 7, CHLOROPLASTIC"/>
    <property type="match status" value="1"/>
</dbReference>
<reference evidence="4" key="1">
    <citation type="submission" date="2023-03" db="EMBL/GenBank/DDBJ databases">
        <title>Andean soil-derived lignocellulolytic bacterial consortium as a source of novel taxa and putative plastic-active enzymes.</title>
        <authorList>
            <person name="Diaz-Garcia L."/>
            <person name="Chuvochina M."/>
            <person name="Feuerriegel G."/>
            <person name="Bunk B."/>
            <person name="Sproer C."/>
            <person name="Streit W.R."/>
            <person name="Rodriguez L.M."/>
            <person name="Overmann J."/>
            <person name="Jimenez D.J."/>
        </authorList>
    </citation>
    <scope>NUCLEOTIDE SEQUENCE</scope>
    <source>
        <strain evidence="4">MAG 833</strain>
    </source>
</reference>
<dbReference type="CDD" id="cd05121">
    <property type="entry name" value="ABC1_ADCK3-like"/>
    <property type="match status" value="1"/>
</dbReference>
<evidence type="ECO:0000256" key="2">
    <source>
        <dbReference type="SAM" id="Phobius"/>
    </source>
</evidence>
<dbReference type="EMBL" id="CP119326">
    <property type="protein sequence ID" value="WEK40301.1"/>
    <property type="molecule type" value="Genomic_DNA"/>
</dbReference>